<dbReference type="AlphaFoldDB" id="G2X7X9"/>
<evidence type="ECO:0000313" key="2">
    <source>
        <dbReference type="EMBL" id="EGY15097.1"/>
    </source>
</evidence>
<evidence type="ECO:0000256" key="1">
    <source>
        <dbReference type="SAM" id="MobiDB-lite"/>
    </source>
</evidence>
<name>G2X7X9_VERDV</name>
<dbReference type="RefSeq" id="XP_009657260.1">
    <property type="nucleotide sequence ID" value="XM_009658965.1"/>
</dbReference>
<dbReference type="InParanoid" id="G2X7X9"/>
<dbReference type="GeneID" id="20708050"/>
<evidence type="ECO:0000313" key="3">
    <source>
        <dbReference type="Proteomes" id="UP000001611"/>
    </source>
</evidence>
<feature type="compositionally biased region" description="Low complexity" evidence="1">
    <location>
        <begin position="10"/>
        <end position="23"/>
    </location>
</feature>
<accession>G2X7X9</accession>
<sequence>MYRNRDKHPGAMAAGSGRGSSYAEGWVPRSQGGALVTISTIRNDFMVRQWQNVLILQGPHGTAAVNIRCNQRAPEDQHKVPNPKLSGRFSHWASLSVCAQEYQAQNIVGDLDLNGHRSNVHTVQRGLSVLTLQRYMRAPTKSCHGRNFGQAQTDDVPLPVKSVNMSAERCVMRVRIPNQRYIFVGGKSVVALLSPNSQADAPDEAMAPVGAADYVTLLTERHGPAYVLPGNIG</sequence>
<dbReference type="Proteomes" id="UP000001611">
    <property type="component" value="Unassembled WGS sequence"/>
</dbReference>
<dbReference type="eggNOG" id="ENOG502RNRZ">
    <property type="taxonomic scope" value="Eukaryota"/>
</dbReference>
<gene>
    <name evidence="2" type="ORF">VDAG_06587</name>
</gene>
<organism evidence="2 3">
    <name type="scientific">Verticillium dahliae (strain VdLs.17 / ATCC MYA-4575 / FGSC 10137)</name>
    <name type="common">Verticillium wilt</name>
    <dbReference type="NCBI Taxonomy" id="498257"/>
    <lineage>
        <taxon>Eukaryota</taxon>
        <taxon>Fungi</taxon>
        <taxon>Dikarya</taxon>
        <taxon>Ascomycota</taxon>
        <taxon>Pezizomycotina</taxon>
        <taxon>Sordariomycetes</taxon>
        <taxon>Hypocreomycetidae</taxon>
        <taxon>Glomerellales</taxon>
        <taxon>Plectosphaerellaceae</taxon>
        <taxon>Verticillium</taxon>
    </lineage>
</organism>
<reference evidence="2 3" key="1">
    <citation type="submission" date="2008-03" db="EMBL/GenBank/DDBJ databases">
        <title>The Genome Sequence of Verticillium dahliae VdLs.17.</title>
        <authorList>
            <consortium name="The Broad Institute Genome Sequencing Platform"/>
            <person name="Ma L.-J.J."/>
            <person name="Klosterman S.J."/>
            <person name="Subbarao K."/>
            <person name="Dobinson K."/>
            <person name="Veronese P."/>
            <person name="Kang S."/>
            <person name="Gold S.E."/>
            <person name="Young S."/>
            <person name="Jaffe D."/>
            <person name="Gnerre S."/>
            <person name="Berlin A."/>
            <person name="Heiman D."/>
            <person name="Hepburn T."/>
            <person name="Sykes S."/>
            <person name="Alvarado L."/>
            <person name="Kodira C.D."/>
            <person name="Lander E."/>
            <person name="Galagan J."/>
            <person name="Nusbaum C."/>
            <person name="Birren B."/>
        </authorList>
    </citation>
    <scope>NUCLEOTIDE SEQUENCE [LARGE SCALE GENOMIC DNA]</scope>
    <source>
        <strain evidence="3">VdLs.17 / ATCC MYA-4575 / FGSC 10137</strain>
    </source>
</reference>
<reference evidence="3" key="2">
    <citation type="journal article" date="2011" name="PLoS Pathog.">
        <title>Comparative genomics yields insights into niche adaptation of plant vascular wilt pathogens.</title>
        <authorList>
            <person name="Klosterman S.J."/>
            <person name="Subbarao K.V."/>
            <person name="Kang S."/>
            <person name="Veronese P."/>
            <person name="Gold S.E."/>
            <person name="Thomma B.P.H.J."/>
            <person name="Chen Z."/>
            <person name="Henrissat B."/>
            <person name="Lee Y.-H."/>
            <person name="Park J."/>
            <person name="Garcia-Pedrajas M.D."/>
            <person name="Barbara D.J."/>
            <person name="Anchieta A."/>
            <person name="de Jonge R."/>
            <person name="Santhanam P."/>
            <person name="Maruthachalam K."/>
            <person name="Atallah Z."/>
            <person name="Amyotte S.G."/>
            <person name="Paz Z."/>
            <person name="Inderbitzin P."/>
            <person name="Hayes R.J."/>
            <person name="Heiman D.I."/>
            <person name="Young S."/>
            <person name="Zeng Q."/>
            <person name="Engels R."/>
            <person name="Galagan J."/>
            <person name="Cuomo C.A."/>
            <person name="Dobinson K.F."/>
            <person name="Ma L.-J."/>
        </authorList>
    </citation>
    <scope>NUCLEOTIDE SEQUENCE [LARGE SCALE GENOMIC DNA]</scope>
    <source>
        <strain evidence="3">VdLs.17 / ATCC MYA-4575 / FGSC 10137</strain>
    </source>
</reference>
<protein>
    <submittedName>
        <fullName evidence="2">Uncharacterized protein</fullName>
    </submittedName>
</protein>
<proteinExistence type="predicted"/>
<dbReference type="EMBL" id="DS572706">
    <property type="protein sequence ID" value="EGY15097.1"/>
    <property type="molecule type" value="Genomic_DNA"/>
</dbReference>
<feature type="region of interest" description="Disordered" evidence="1">
    <location>
        <begin position="1"/>
        <end position="23"/>
    </location>
</feature>
<keyword evidence="3" id="KW-1185">Reference proteome</keyword>
<dbReference type="HOGENOM" id="CLU_1190671_0_0_1"/>
<dbReference type="OrthoDB" id="10518423at2759"/>
<dbReference type="KEGG" id="vda:VDAG_06587"/>